<keyword evidence="6 8" id="KW-1133">Transmembrane helix</keyword>
<evidence type="ECO:0000256" key="1">
    <source>
        <dbReference type="ARBA" id="ARBA00004651"/>
    </source>
</evidence>
<dbReference type="Proteomes" id="UP000077177">
    <property type="component" value="Chromosome"/>
</dbReference>
<keyword evidence="10" id="KW-1185">Reference proteome</keyword>
<evidence type="ECO:0000313" key="9">
    <source>
        <dbReference type="EMBL" id="ANE51552.1"/>
    </source>
</evidence>
<evidence type="ECO:0000256" key="2">
    <source>
        <dbReference type="ARBA" id="ARBA00009773"/>
    </source>
</evidence>
<dbReference type="InterPro" id="IPR002549">
    <property type="entry name" value="AI-2E-like"/>
</dbReference>
<evidence type="ECO:0000256" key="7">
    <source>
        <dbReference type="ARBA" id="ARBA00023136"/>
    </source>
</evidence>
<evidence type="ECO:0000256" key="5">
    <source>
        <dbReference type="ARBA" id="ARBA00022692"/>
    </source>
</evidence>
<evidence type="ECO:0000256" key="6">
    <source>
        <dbReference type="ARBA" id="ARBA00022989"/>
    </source>
</evidence>
<dbReference type="RefSeq" id="WP_066405651.1">
    <property type="nucleotide sequence ID" value="NZ_CP011390.1"/>
</dbReference>
<keyword evidence="7 8" id="KW-0472">Membrane</keyword>
<feature type="transmembrane region" description="Helical" evidence="8">
    <location>
        <begin position="260"/>
        <end position="281"/>
    </location>
</feature>
<dbReference type="KEGG" id="fla:SY85_14600"/>
<keyword evidence="3" id="KW-0813">Transport</keyword>
<feature type="transmembrane region" description="Helical" evidence="8">
    <location>
        <begin position="12"/>
        <end position="31"/>
    </location>
</feature>
<feature type="transmembrane region" description="Helical" evidence="8">
    <location>
        <begin position="302"/>
        <end position="335"/>
    </location>
</feature>
<gene>
    <name evidence="9" type="ORF">SY85_14600</name>
</gene>
<evidence type="ECO:0000313" key="10">
    <source>
        <dbReference type="Proteomes" id="UP000077177"/>
    </source>
</evidence>
<dbReference type="EMBL" id="CP011390">
    <property type="protein sequence ID" value="ANE51552.1"/>
    <property type="molecule type" value="Genomic_DNA"/>
</dbReference>
<feature type="transmembrane region" description="Helical" evidence="8">
    <location>
        <begin position="37"/>
        <end position="57"/>
    </location>
</feature>
<reference evidence="10" key="1">
    <citation type="submission" date="2015-01" db="EMBL/GenBank/DDBJ databases">
        <title>Flavisolibacter sp./LCS9/ whole genome sequencing.</title>
        <authorList>
            <person name="Kim M.K."/>
            <person name="Srinivasan S."/>
            <person name="Lee J.-J."/>
        </authorList>
    </citation>
    <scope>NUCLEOTIDE SEQUENCE [LARGE SCALE GENOMIC DNA]</scope>
    <source>
        <strain evidence="10">LCS9</strain>
    </source>
</reference>
<feature type="transmembrane region" description="Helical" evidence="8">
    <location>
        <begin position="219"/>
        <end position="240"/>
    </location>
</feature>
<accession>A0A172TX45</accession>
<reference evidence="9 10" key="2">
    <citation type="journal article" date="2016" name="Int. J. Syst. Evol. Microbiol.">
        <title>Flavisolibacter tropicus sp. nov., isolated from tropical soil.</title>
        <authorList>
            <person name="Lee J.J."/>
            <person name="Kang M.S."/>
            <person name="Kim G.S."/>
            <person name="Lee C.S."/>
            <person name="Lim S."/>
            <person name="Lee J."/>
            <person name="Roh S.H."/>
            <person name="Kang H."/>
            <person name="Ha J.M."/>
            <person name="Bae S."/>
            <person name="Jung H.Y."/>
            <person name="Kim M.K."/>
        </authorList>
    </citation>
    <scope>NUCLEOTIDE SEQUENCE [LARGE SCALE GENOMIC DNA]</scope>
    <source>
        <strain evidence="9 10">LCS9</strain>
    </source>
</reference>
<name>A0A172TX45_9BACT</name>
<dbReference type="PANTHER" id="PTHR21716:SF53">
    <property type="entry name" value="PERMEASE PERM-RELATED"/>
    <property type="match status" value="1"/>
</dbReference>
<dbReference type="Pfam" id="PF01594">
    <property type="entry name" value="AI-2E_transport"/>
    <property type="match status" value="1"/>
</dbReference>
<proteinExistence type="inferred from homology"/>
<evidence type="ECO:0000256" key="8">
    <source>
        <dbReference type="SAM" id="Phobius"/>
    </source>
</evidence>
<feature type="transmembrane region" description="Helical" evidence="8">
    <location>
        <begin position="66"/>
        <end position="87"/>
    </location>
</feature>
<dbReference type="GO" id="GO:0005886">
    <property type="term" value="C:plasma membrane"/>
    <property type="evidence" value="ECO:0007669"/>
    <property type="project" value="UniProtKB-SubCell"/>
</dbReference>
<dbReference type="STRING" id="1492898.SY85_14600"/>
<dbReference type="PANTHER" id="PTHR21716">
    <property type="entry name" value="TRANSMEMBRANE PROTEIN"/>
    <property type="match status" value="1"/>
</dbReference>
<evidence type="ECO:0000256" key="4">
    <source>
        <dbReference type="ARBA" id="ARBA00022475"/>
    </source>
</evidence>
<keyword evidence="5 8" id="KW-0812">Transmembrane</keyword>
<feature type="transmembrane region" description="Helical" evidence="8">
    <location>
        <begin position="150"/>
        <end position="172"/>
    </location>
</feature>
<comment type="similarity">
    <text evidence="2">Belongs to the autoinducer-2 exporter (AI-2E) (TC 2.A.86) family.</text>
</comment>
<evidence type="ECO:0000256" key="3">
    <source>
        <dbReference type="ARBA" id="ARBA00022448"/>
    </source>
</evidence>
<dbReference type="OrthoDB" id="9799225at2"/>
<keyword evidence="4" id="KW-1003">Cell membrane</keyword>
<evidence type="ECO:0008006" key="11">
    <source>
        <dbReference type="Google" id="ProtNLM"/>
    </source>
</evidence>
<dbReference type="PATRIC" id="fig|1492898.3.peg.3161"/>
<comment type="subcellular location">
    <subcellularLocation>
        <location evidence="1">Cell membrane</location>
        <topology evidence="1">Multi-pass membrane protein</topology>
    </subcellularLocation>
</comment>
<organism evidence="9 10">
    <name type="scientific">Flavisolibacter tropicus</name>
    <dbReference type="NCBI Taxonomy" id="1492898"/>
    <lineage>
        <taxon>Bacteria</taxon>
        <taxon>Pseudomonadati</taxon>
        <taxon>Bacteroidota</taxon>
        <taxon>Chitinophagia</taxon>
        <taxon>Chitinophagales</taxon>
        <taxon>Chitinophagaceae</taxon>
        <taxon>Flavisolibacter</taxon>
    </lineage>
</organism>
<dbReference type="AlphaFoldDB" id="A0A172TX45"/>
<protein>
    <recommendedName>
        <fullName evidence="11">Permease</fullName>
    </recommendedName>
</protein>
<sequence>MPELSSDSFYRSLIKAISYTAGIIILLWFLYNAAGIVLLLLFAIILALVINTPVVALERRGLKRGWACAIVLGCILLVLVGLAWIIIPKVGEQITALINNLPAYAASVSKNVSGWFENYPEINREIQEQGNNISQWLPSVPKAIMRIGNYSLSIVTLLLLTILFLSMVVYAVTNPRPLLELYFSFFPKRRDQATEALHNASIMLNGWIRSNLIGGAIRGACIIAFLNLMGVPGAWVWGAVAFFSELIPRLGFYIMSIPPILVALAISPMTALWVTIFMLALDEVMGDFILPKLRSNTMKIHPVSTLFVLLAMAAVFGFMGALLATPVTAIIKAYYEAFYLNRLPPDEQLDERIDTILYKNKGGPSRPPRRGRERPS</sequence>